<dbReference type="PANTHER" id="PTHR12558">
    <property type="entry name" value="CELL DIVISION CYCLE 16,23,27"/>
    <property type="match status" value="1"/>
</dbReference>
<evidence type="ECO:0008006" key="4">
    <source>
        <dbReference type="Google" id="ProtNLM"/>
    </source>
</evidence>
<dbReference type="PANTHER" id="PTHR12558:SF13">
    <property type="entry name" value="CELL DIVISION CYCLE PROTEIN 27 HOMOLOG"/>
    <property type="match status" value="1"/>
</dbReference>
<dbReference type="Pfam" id="PF00515">
    <property type="entry name" value="TPR_1"/>
    <property type="match status" value="1"/>
</dbReference>
<keyword evidence="2" id="KW-0802">TPR repeat</keyword>
<dbReference type="InterPro" id="IPR013105">
    <property type="entry name" value="TPR_2"/>
</dbReference>
<proteinExistence type="predicted"/>
<dbReference type="Pfam" id="PF13174">
    <property type="entry name" value="TPR_6"/>
    <property type="match status" value="1"/>
</dbReference>
<dbReference type="PROSITE" id="PS50005">
    <property type="entry name" value="TPR"/>
    <property type="match status" value="5"/>
</dbReference>
<dbReference type="Pfam" id="PF13432">
    <property type="entry name" value="TPR_16"/>
    <property type="match status" value="1"/>
</dbReference>
<evidence type="ECO:0000313" key="3">
    <source>
        <dbReference type="EMBL" id="VAX25787.1"/>
    </source>
</evidence>
<dbReference type="Gene3D" id="1.25.40.10">
    <property type="entry name" value="Tetratricopeptide repeat domain"/>
    <property type="match status" value="2"/>
</dbReference>
<reference evidence="3" key="1">
    <citation type="submission" date="2018-06" db="EMBL/GenBank/DDBJ databases">
        <authorList>
            <person name="Zhirakovskaya E."/>
        </authorList>
    </citation>
    <scope>NUCLEOTIDE SEQUENCE</scope>
</reference>
<dbReference type="SUPFAM" id="SSF48452">
    <property type="entry name" value="TPR-like"/>
    <property type="match status" value="2"/>
</dbReference>
<sequence length="601" mass="68102">MKLYIYTIIAALLVVLGCSSANVTKENSTETEAQSEVETKEQLLAQDHFISGAIFDLKGQYPSAILEYQEALSYDNQAGIHYALSKDYLLLNKLSLALKYSREAVNMSPDDVEYNFLLGNIYKIAQQPDSAAIIFNKVIELDSLYYQAYYGLGQVYEAQKPMKALEVYEKLLKLTGPEWSVLVKVADLNERMGNVDNTIKTVEELLALNPSNLRLKKLLIESYLKTKKTKKAMTLIDDTLLMFPDDLSLIEYKGNAFVIEKRWQEAAEEYKKLIRSDKIPFDSKKRIAAGFVTEAAKDSAIIPIAKNVLHEIAKDSTDWQINAYLGEIASTEKNDSLAIEYFKTATIDAPWNAQLWNRLGILLFEAQKYEMAVEEMKKAVRQFPDDFVDNLILGLALSQQKDIDGAERALEHAVKLNPNDLTALNAYAFTLNQQKRNDAAIIYLEKVLYLDSTNIQALGTLGMIYDSMDDFRVSDSLYERALTIDSANALIANNYAYSLSERGVKLERALELSKLAVEKEPKNSSYLDTIGWVYYKLGDYSKAEEFIKKAIDLDSNNAVLYDHLADVLSKQNKIEKAKEYWKKALDIDPTLKEVQEKLDKS</sequence>
<dbReference type="Pfam" id="PF07719">
    <property type="entry name" value="TPR_2"/>
    <property type="match status" value="1"/>
</dbReference>
<dbReference type="InterPro" id="IPR011990">
    <property type="entry name" value="TPR-like_helical_dom_sf"/>
</dbReference>
<keyword evidence="1" id="KW-0677">Repeat</keyword>
<gene>
    <name evidence="3" type="ORF">MNBD_IGNAVI01-2873</name>
</gene>
<evidence type="ECO:0000256" key="2">
    <source>
        <dbReference type="ARBA" id="ARBA00022803"/>
    </source>
</evidence>
<dbReference type="InterPro" id="IPR019734">
    <property type="entry name" value="TPR_rpt"/>
</dbReference>
<dbReference type="Pfam" id="PF13181">
    <property type="entry name" value="TPR_8"/>
    <property type="match status" value="2"/>
</dbReference>
<dbReference type="Pfam" id="PF14559">
    <property type="entry name" value="TPR_19"/>
    <property type="match status" value="1"/>
</dbReference>
<dbReference type="EMBL" id="UOGD01000310">
    <property type="protein sequence ID" value="VAX25787.1"/>
    <property type="molecule type" value="Genomic_DNA"/>
</dbReference>
<dbReference type="SMART" id="SM00028">
    <property type="entry name" value="TPR"/>
    <property type="match status" value="12"/>
</dbReference>
<name>A0A3B1DAW0_9ZZZZ</name>
<organism evidence="3">
    <name type="scientific">hydrothermal vent metagenome</name>
    <dbReference type="NCBI Taxonomy" id="652676"/>
    <lineage>
        <taxon>unclassified sequences</taxon>
        <taxon>metagenomes</taxon>
        <taxon>ecological metagenomes</taxon>
    </lineage>
</organism>
<dbReference type="PROSITE" id="PS51257">
    <property type="entry name" value="PROKAR_LIPOPROTEIN"/>
    <property type="match status" value="1"/>
</dbReference>
<dbReference type="AlphaFoldDB" id="A0A3B1DAW0"/>
<protein>
    <recommendedName>
        <fullName evidence="4">Tetratricopeptide repeat protein</fullName>
    </recommendedName>
</protein>
<evidence type="ECO:0000256" key="1">
    <source>
        <dbReference type="ARBA" id="ARBA00022737"/>
    </source>
</evidence>
<accession>A0A3B1DAW0</accession>